<dbReference type="STRING" id="1347342.BN863_25790"/>
<dbReference type="EMBL" id="HG315671">
    <property type="protein sequence ID" value="CDF80291.1"/>
    <property type="molecule type" value="Genomic_DNA"/>
</dbReference>
<organism evidence="2 3">
    <name type="scientific">Formosa agariphila (strain DSM 15362 / KCTC 12365 / LMG 23005 / KMM 3901 / M-2Alg 35-1)</name>
    <dbReference type="NCBI Taxonomy" id="1347342"/>
    <lineage>
        <taxon>Bacteria</taxon>
        <taxon>Pseudomonadati</taxon>
        <taxon>Bacteroidota</taxon>
        <taxon>Flavobacteriia</taxon>
        <taxon>Flavobacteriales</taxon>
        <taxon>Flavobacteriaceae</taxon>
        <taxon>Formosa</taxon>
    </lineage>
</organism>
<proteinExistence type="predicted"/>
<gene>
    <name evidence="2" type="ORF">BN863_25790</name>
</gene>
<evidence type="ECO:0000313" key="3">
    <source>
        <dbReference type="Proteomes" id="UP000016160"/>
    </source>
</evidence>
<evidence type="ECO:0000259" key="1">
    <source>
        <dbReference type="Pfam" id="PF12728"/>
    </source>
</evidence>
<dbReference type="InterPro" id="IPR009061">
    <property type="entry name" value="DNA-bd_dom_put_sf"/>
</dbReference>
<dbReference type="PANTHER" id="PTHR34585">
    <property type="match status" value="1"/>
</dbReference>
<dbReference type="OrthoDB" id="1524679at2"/>
<dbReference type="SUPFAM" id="SSF46955">
    <property type="entry name" value="Putative DNA-binding domain"/>
    <property type="match status" value="1"/>
</dbReference>
<keyword evidence="3" id="KW-1185">Reference proteome</keyword>
<dbReference type="GO" id="GO:0003677">
    <property type="term" value="F:DNA binding"/>
    <property type="evidence" value="ECO:0007669"/>
    <property type="project" value="UniProtKB-KW"/>
</dbReference>
<evidence type="ECO:0000313" key="2">
    <source>
        <dbReference type="EMBL" id="CDF80291.1"/>
    </source>
</evidence>
<protein>
    <submittedName>
        <fullName evidence="2">DNA-binding protein</fullName>
    </submittedName>
</protein>
<dbReference type="Proteomes" id="UP000016160">
    <property type="component" value="Chromosome"/>
</dbReference>
<keyword evidence="2" id="KW-0238">DNA-binding</keyword>
<dbReference type="PATRIC" id="fig|1347342.6.peg.2594"/>
<feature type="domain" description="Helix-turn-helix" evidence="1">
    <location>
        <begin position="38"/>
        <end position="87"/>
    </location>
</feature>
<dbReference type="RefSeq" id="WP_038531302.1">
    <property type="nucleotide sequence ID" value="NZ_HG315671.1"/>
</dbReference>
<dbReference type="AlphaFoldDB" id="T2KPA4"/>
<dbReference type="HOGENOM" id="CLU_133781_4_0_10"/>
<dbReference type="InterPro" id="IPR041657">
    <property type="entry name" value="HTH_17"/>
</dbReference>
<accession>T2KPA4</accession>
<name>T2KPA4_FORAG</name>
<dbReference type="PANTHER" id="PTHR34585:SF22">
    <property type="entry name" value="HELIX-TURN-HELIX DOMAIN-CONTAINING PROTEIN"/>
    <property type="match status" value="1"/>
</dbReference>
<reference evidence="2 3" key="1">
    <citation type="journal article" date="2013" name="Appl. Environ. Microbiol.">
        <title>The genome of the alga-associated marine flavobacterium Formosa agariphila KMM 3901T reveals a broad potential for degradation of algal polysaccharides.</title>
        <authorList>
            <person name="Mann A.J."/>
            <person name="Hahnke R.L."/>
            <person name="Huang S."/>
            <person name="Werner J."/>
            <person name="Xing P."/>
            <person name="Barbeyron T."/>
            <person name="Huettel B."/>
            <person name="Stueber K."/>
            <person name="Reinhardt R."/>
            <person name="Harder J."/>
            <person name="Gloeckner F.O."/>
            <person name="Amann R.I."/>
            <person name="Teeling H."/>
        </authorList>
    </citation>
    <scope>NUCLEOTIDE SEQUENCE [LARGE SCALE GENOMIC DNA]</scope>
    <source>
        <strain evidence="3">DSM 15362 / KCTC 12365 / LMG 23005 / KMM 3901</strain>
    </source>
</reference>
<dbReference type="Pfam" id="PF12728">
    <property type="entry name" value="HTH_17"/>
    <property type="match status" value="1"/>
</dbReference>
<sequence>MATKIITSEDLSTFKTELLQDIKNLLTDHAKIGFKKHYRTSEVLKLLQISSTTLKTLKVNGTLPYSKIGGTCFYKAEDIQHMLEDNRVD</sequence>